<dbReference type="Gene3D" id="2.160.10.10">
    <property type="entry name" value="Hexapeptide repeat proteins"/>
    <property type="match status" value="1"/>
</dbReference>
<dbReference type="PANTHER" id="PTHR43300:SF4">
    <property type="entry name" value="ACYL-[ACYL-CARRIER-PROTEIN]--UDP-N-ACETYLGLUCOSAMINE O-ACYLTRANSFERASE"/>
    <property type="match status" value="1"/>
</dbReference>
<evidence type="ECO:0000256" key="4">
    <source>
        <dbReference type="ARBA" id="ARBA00023315"/>
    </source>
</evidence>
<keyword evidence="2 5" id="KW-0808">Transferase</keyword>
<dbReference type="Gene3D" id="3.40.50.20">
    <property type="match status" value="1"/>
</dbReference>
<dbReference type="InterPro" id="IPR001451">
    <property type="entry name" value="Hexapep"/>
</dbReference>
<sequence length="223" mass="24494">MSVPRQLVIVGAGEFAQIACEYFQHDSHFTVAAFSVERAFLLQATVAGLPVVAYEELERCYPPQHYAVFVAIPATQLNRLRTRFFQDLVRRGYRCATYVSSRAFVWHNAQIGANCFIFEGNVVQPFTRIGDNCVLWSGNHLGHRTVVQDHVFIASHAVISGYCEIGQGSFIGVNATLSDKVRIASDNVIGAGALVTRHTEAARVYVGSPARAVAGRSSFDVEL</sequence>
<dbReference type="NCBIfam" id="TIGR03570">
    <property type="entry name" value="NeuD_NnaD"/>
    <property type="match status" value="1"/>
</dbReference>
<protein>
    <submittedName>
        <fullName evidence="5">Sugar O-acyltransferase</fullName>
    </submittedName>
</protein>
<dbReference type="InterPro" id="IPR050179">
    <property type="entry name" value="Trans_hexapeptide_repeat"/>
</dbReference>
<organism evidence="5 6">
    <name type="scientific">Xanthomonas axonopodis pv. melhusii</name>
    <dbReference type="NCBI Taxonomy" id="487834"/>
    <lineage>
        <taxon>Bacteria</taxon>
        <taxon>Pseudomonadati</taxon>
        <taxon>Pseudomonadota</taxon>
        <taxon>Gammaproteobacteria</taxon>
        <taxon>Lysobacterales</taxon>
        <taxon>Lysobacteraceae</taxon>
        <taxon>Xanthomonas</taxon>
    </lineage>
</organism>
<evidence type="ECO:0000256" key="3">
    <source>
        <dbReference type="ARBA" id="ARBA00022737"/>
    </source>
</evidence>
<dbReference type="InterPro" id="IPR018357">
    <property type="entry name" value="Hexapep_transf_CS"/>
</dbReference>
<dbReference type="SUPFAM" id="SSF51161">
    <property type="entry name" value="Trimeric LpxA-like enzymes"/>
    <property type="match status" value="1"/>
</dbReference>
<dbReference type="CDD" id="cd03360">
    <property type="entry name" value="LbH_AT_putative"/>
    <property type="match status" value="1"/>
</dbReference>
<evidence type="ECO:0000256" key="1">
    <source>
        <dbReference type="ARBA" id="ARBA00007274"/>
    </source>
</evidence>
<accession>A0A1T1P9C1</accession>
<dbReference type="PROSITE" id="PS00101">
    <property type="entry name" value="HEXAPEP_TRANSFERASES"/>
    <property type="match status" value="1"/>
</dbReference>
<gene>
    <name evidence="5" type="ORF">Xmlh_07225</name>
</gene>
<proteinExistence type="inferred from homology"/>
<dbReference type="EMBL" id="LOJW01000007">
    <property type="protein sequence ID" value="OOW72053.1"/>
    <property type="molecule type" value="Genomic_DNA"/>
</dbReference>
<dbReference type="Pfam" id="PF00132">
    <property type="entry name" value="Hexapep"/>
    <property type="match status" value="1"/>
</dbReference>
<comment type="similarity">
    <text evidence="1">Belongs to the transferase hexapeptide repeat family.</text>
</comment>
<dbReference type="GO" id="GO:0016746">
    <property type="term" value="F:acyltransferase activity"/>
    <property type="evidence" value="ECO:0007669"/>
    <property type="project" value="UniProtKB-KW"/>
</dbReference>
<name>A0A1T1P9C1_9XANT</name>
<dbReference type="InterPro" id="IPR011004">
    <property type="entry name" value="Trimer_LpxA-like_sf"/>
</dbReference>
<dbReference type="PANTHER" id="PTHR43300">
    <property type="entry name" value="ACETYLTRANSFERASE"/>
    <property type="match status" value="1"/>
</dbReference>
<dbReference type="InterPro" id="IPR020019">
    <property type="entry name" value="AcTrfase_PglD-like"/>
</dbReference>
<evidence type="ECO:0000313" key="5">
    <source>
        <dbReference type="EMBL" id="OOW72053.1"/>
    </source>
</evidence>
<dbReference type="RefSeq" id="WP_078563084.1">
    <property type="nucleotide sequence ID" value="NZ_LOJW01000007.1"/>
</dbReference>
<dbReference type="Proteomes" id="UP000190559">
    <property type="component" value="Unassembled WGS sequence"/>
</dbReference>
<evidence type="ECO:0000256" key="2">
    <source>
        <dbReference type="ARBA" id="ARBA00022679"/>
    </source>
</evidence>
<keyword evidence="4 5" id="KW-0012">Acyltransferase</keyword>
<evidence type="ECO:0000313" key="6">
    <source>
        <dbReference type="Proteomes" id="UP000190559"/>
    </source>
</evidence>
<dbReference type="AlphaFoldDB" id="A0A1T1P9C1"/>
<keyword evidence="3" id="KW-0677">Repeat</keyword>
<reference evidence="5 6" key="1">
    <citation type="submission" date="2015-12" db="EMBL/GenBank/DDBJ databases">
        <authorList>
            <person name="Shamseldin A."/>
            <person name="Moawad H."/>
            <person name="Abd El-Rahim W.M."/>
            <person name="Sadowsky M.J."/>
        </authorList>
    </citation>
    <scope>NUCLEOTIDE SEQUENCE [LARGE SCALE GENOMIC DNA]</scope>
    <source>
        <strain evidence="5 6">LMG9050</strain>
    </source>
</reference>
<comment type="caution">
    <text evidence="5">The sequence shown here is derived from an EMBL/GenBank/DDBJ whole genome shotgun (WGS) entry which is preliminary data.</text>
</comment>